<dbReference type="PROSITE" id="PS50109">
    <property type="entry name" value="HIS_KIN"/>
    <property type="match status" value="1"/>
</dbReference>
<evidence type="ECO:0000256" key="3">
    <source>
        <dbReference type="ARBA" id="ARBA00022679"/>
    </source>
</evidence>
<dbReference type="InterPro" id="IPR003594">
    <property type="entry name" value="HATPase_dom"/>
</dbReference>
<dbReference type="SMART" id="SM00387">
    <property type="entry name" value="HATPase_c"/>
    <property type="match status" value="1"/>
</dbReference>
<evidence type="ECO:0000259" key="6">
    <source>
        <dbReference type="PROSITE" id="PS50109"/>
    </source>
</evidence>
<name>E1K004_SOLFR</name>
<dbReference type="InterPro" id="IPR005467">
    <property type="entry name" value="His_kinase_dom"/>
</dbReference>
<evidence type="ECO:0000313" key="7">
    <source>
        <dbReference type="EMBL" id="EFL50099.1"/>
    </source>
</evidence>
<keyword evidence="4 7" id="KW-0418">Kinase</keyword>
<dbReference type="AlphaFoldDB" id="E1K004"/>
<proteinExistence type="predicted"/>
<protein>
    <recommendedName>
        <fullName evidence="2">histidine kinase</fullName>
        <ecNumber evidence="2">2.7.13.3</ecNumber>
    </recommendedName>
</protein>
<dbReference type="EMBL" id="AECZ01000026">
    <property type="protein sequence ID" value="EFL50099.1"/>
    <property type="molecule type" value="Genomic_DNA"/>
</dbReference>
<dbReference type="InterPro" id="IPR050736">
    <property type="entry name" value="Sensor_HK_Regulatory"/>
</dbReference>
<dbReference type="InterPro" id="IPR036890">
    <property type="entry name" value="HATPase_C_sf"/>
</dbReference>
<evidence type="ECO:0000256" key="2">
    <source>
        <dbReference type="ARBA" id="ARBA00012438"/>
    </source>
</evidence>
<dbReference type="eggNOG" id="COG2205">
    <property type="taxonomic scope" value="Bacteria"/>
</dbReference>
<keyword evidence="5" id="KW-0902">Two-component regulatory system</keyword>
<gene>
    <name evidence="7" type="ORF">DesfrDRAFT_3204</name>
</gene>
<dbReference type="EC" id="2.7.13.3" evidence="2"/>
<evidence type="ECO:0000256" key="4">
    <source>
        <dbReference type="ARBA" id="ARBA00022777"/>
    </source>
</evidence>
<sequence length="394" mass="42981">MRYADRAGYPRGGSSVNAGVVPFLPAQRTSITKIGRQAQIFASSPAAGVLNRLPLGVAVCNDTRQIIYSNEKFRELASLDCPNKDVLGQRLGEALSCLGANIEIGGCGTSETCRSCGVARSMGKLLAGADTVQGECSLARHGGKRLETLDFRLWAWGLPYNGEMFHAIILTDTRAEKRLSLIERIFYHDILNIVSGMQGICEIMREEEEGARNAELDLLLFATERINDLIVSQRDFTQAEHGDYEVTVSKLGTLSLLNDIVAFMRRETSARGKTLVVAKDSSDAFFATDRKLLARILVNMQKNALEASGPGDTITAGCDLDDGHVRFWVHNPGVVPEEARAQIFRRAFSTKGTGRGLGTYGMKLFAEKYLGGEVGFASDDDAGTTFFVRLPLEI</sequence>
<dbReference type="Pfam" id="PF02518">
    <property type="entry name" value="HATPase_c"/>
    <property type="match status" value="1"/>
</dbReference>
<evidence type="ECO:0000256" key="5">
    <source>
        <dbReference type="ARBA" id="ARBA00023012"/>
    </source>
</evidence>
<accession>E1K004</accession>
<dbReference type="Proteomes" id="UP000006250">
    <property type="component" value="Unassembled WGS sequence"/>
</dbReference>
<keyword evidence="3" id="KW-0808">Transferase</keyword>
<comment type="catalytic activity">
    <reaction evidence="1">
        <text>ATP + protein L-histidine = ADP + protein N-phospho-L-histidine.</text>
        <dbReference type="EC" id="2.7.13.3"/>
    </reaction>
</comment>
<dbReference type="STRING" id="596151.DesfrDRAFT_3204"/>
<dbReference type="PANTHER" id="PTHR43711:SF1">
    <property type="entry name" value="HISTIDINE KINASE 1"/>
    <property type="match status" value="1"/>
</dbReference>
<dbReference type="GO" id="GO:0004673">
    <property type="term" value="F:protein histidine kinase activity"/>
    <property type="evidence" value="ECO:0007669"/>
    <property type="project" value="UniProtKB-EC"/>
</dbReference>
<comment type="caution">
    <text evidence="7">The sequence shown here is derived from an EMBL/GenBank/DDBJ whole genome shotgun (WGS) entry which is preliminary data.</text>
</comment>
<organism evidence="7 8">
    <name type="scientific">Solidesulfovibrio fructosivorans JJ]</name>
    <dbReference type="NCBI Taxonomy" id="596151"/>
    <lineage>
        <taxon>Bacteria</taxon>
        <taxon>Pseudomonadati</taxon>
        <taxon>Thermodesulfobacteriota</taxon>
        <taxon>Desulfovibrionia</taxon>
        <taxon>Desulfovibrionales</taxon>
        <taxon>Desulfovibrionaceae</taxon>
        <taxon>Solidesulfovibrio</taxon>
    </lineage>
</organism>
<keyword evidence="8" id="KW-1185">Reference proteome</keyword>
<evidence type="ECO:0000256" key="1">
    <source>
        <dbReference type="ARBA" id="ARBA00000085"/>
    </source>
</evidence>
<dbReference type="GO" id="GO:0000160">
    <property type="term" value="P:phosphorelay signal transduction system"/>
    <property type="evidence" value="ECO:0007669"/>
    <property type="project" value="UniProtKB-KW"/>
</dbReference>
<dbReference type="Gene3D" id="3.30.565.10">
    <property type="entry name" value="Histidine kinase-like ATPase, C-terminal domain"/>
    <property type="match status" value="1"/>
</dbReference>
<reference evidence="7 8" key="1">
    <citation type="submission" date="2010-08" db="EMBL/GenBank/DDBJ databases">
        <title>The draft genome of Desulfovibrio fructosovorans JJ.</title>
        <authorList>
            <consortium name="US DOE Joint Genome Institute (JGI-PGF)"/>
            <person name="Lucas S."/>
            <person name="Copeland A."/>
            <person name="Lapidus A."/>
            <person name="Cheng J.-F."/>
            <person name="Bruce D."/>
            <person name="Goodwin L."/>
            <person name="Pitluck S."/>
            <person name="Land M.L."/>
            <person name="Hauser L."/>
            <person name="Chang Y.-J."/>
            <person name="Jeffries C."/>
            <person name="Wall J.D."/>
            <person name="Stahl D.A."/>
            <person name="Arkin A.P."/>
            <person name="Dehal P."/>
            <person name="Stolyar S.M."/>
            <person name="Hazen T.C."/>
            <person name="Woyke T.J."/>
        </authorList>
    </citation>
    <scope>NUCLEOTIDE SEQUENCE [LARGE SCALE GENOMIC DNA]</scope>
    <source>
        <strain evidence="7 8">JJ</strain>
    </source>
</reference>
<dbReference type="PANTHER" id="PTHR43711">
    <property type="entry name" value="TWO-COMPONENT HISTIDINE KINASE"/>
    <property type="match status" value="1"/>
</dbReference>
<evidence type="ECO:0000313" key="8">
    <source>
        <dbReference type="Proteomes" id="UP000006250"/>
    </source>
</evidence>
<dbReference type="SUPFAM" id="SSF55874">
    <property type="entry name" value="ATPase domain of HSP90 chaperone/DNA topoisomerase II/histidine kinase"/>
    <property type="match status" value="1"/>
</dbReference>
<feature type="domain" description="Histidine kinase" evidence="6">
    <location>
        <begin position="185"/>
        <end position="394"/>
    </location>
</feature>